<sequence>MESIRSHFFRRGVCLACAAVLLLTIVTPAARAAGPEDAASETQQLTYADAAGMAEADRAIAALTGSADYGALDAAGRADAAGALLESLADGGLVQPGSLCLDAENGMYSFTYDCGVLGGILLADPDDEAGIDAGPIDAAGIPAALADPIGAENDVLPVGNAIVYYAFDDTTNSNRWPYYTIMQEYWNEWGLATTIDSEVTVADLRHMDDYDLCILSAHGAYYSYNAGWLFRRVKTAPIVILQEESSFWDDLRYGIDLLTHRVIKVSGRYCVTPDFFQAAYRGGKLNGNIIFSETCEFFGGGNMVDLAMSAALLDGGARAVVGFVNTVYAIYARNMLWGTVNQLITGQNILQAVDAAAATYGVDDIAWYLSQGGATPHRYAAFALIHGDDTAALYTLPAAAPAA</sequence>
<proteinExistence type="predicted"/>
<evidence type="ECO:0000313" key="2">
    <source>
        <dbReference type="EMBL" id="HJB59458.1"/>
    </source>
</evidence>
<protein>
    <recommendedName>
        <fullName evidence="4">Gingipain domain-containing protein</fullName>
    </recommendedName>
</protein>
<feature type="chain" id="PRO_5038514217" description="Gingipain domain-containing protein" evidence="1">
    <location>
        <begin position="33"/>
        <end position="403"/>
    </location>
</feature>
<name>A0A9D2S742_9FIRM</name>
<reference evidence="2" key="2">
    <citation type="submission" date="2021-04" db="EMBL/GenBank/DDBJ databases">
        <authorList>
            <person name="Gilroy R."/>
        </authorList>
    </citation>
    <scope>NUCLEOTIDE SEQUENCE</scope>
    <source>
        <strain evidence="2">ChiHjej9B8-13557</strain>
    </source>
</reference>
<gene>
    <name evidence="2" type="ORF">H9771_07395</name>
</gene>
<dbReference type="AlphaFoldDB" id="A0A9D2S742"/>
<accession>A0A9D2S742</accession>
<evidence type="ECO:0008006" key="4">
    <source>
        <dbReference type="Google" id="ProtNLM"/>
    </source>
</evidence>
<keyword evidence="1" id="KW-0732">Signal</keyword>
<dbReference type="Proteomes" id="UP000824211">
    <property type="component" value="Unassembled WGS sequence"/>
</dbReference>
<evidence type="ECO:0000256" key="1">
    <source>
        <dbReference type="SAM" id="SignalP"/>
    </source>
</evidence>
<organism evidence="2 3">
    <name type="scientific">Candidatus Faecalibacterium faecipullorum</name>
    <dbReference type="NCBI Taxonomy" id="2838578"/>
    <lineage>
        <taxon>Bacteria</taxon>
        <taxon>Bacillati</taxon>
        <taxon>Bacillota</taxon>
        <taxon>Clostridia</taxon>
        <taxon>Eubacteriales</taxon>
        <taxon>Oscillospiraceae</taxon>
        <taxon>Faecalibacterium</taxon>
    </lineage>
</organism>
<dbReference type="EMBL" id="DWXX01000132">
    <property type="protein sequence ID" value="HJB59458.1"/>
    <property type="molecule type" value="Genomic_DNA"/>
</dbReference>
<feature type="signal peptide" evidence="1">
    <location>
        <begin position="1"/>
        <end position="32"/>
    </location>
</feature>
<comment type="caution">
    <text evidence="2">The sequence shown here is derived from an EMBL/GenBank/DDBJ whole genome shotgun (WGS) entry which is preliminary data.</text>
</comment>
<reference evidence="2" key="1">
    <citation type="journal article" date="2021" name="PeerJ">
        <title>Extensive microbial diversity within the chicken gut microbiome revealed by metagenomics and culture.</title>
        <authorList>
            <person name="Gilroy R."/>
            <person name="Ravi A."/>
            <person name="Getino M."/>
            <person name="Pursley I."/>
            <person name="Horton D.L."/>
            <person name="Alikhan N.F."/>
            <person name="Baker D."/>
            <person name="Gharbi K."/>
            <person name="Hall N."/>
            <person name="Watson M."/>
            <person name="Adriaenssens E.M."/>
            <person name="Foster-Nyarko E."/>
            <person name="Jarju S."/>
            <person name="Secka A."/>
            <person name="Antonio M."/>
            <person name="Oren A."/>
            <person name="Chaudhuri R.R."/>
            <person name="La Ragione R."/>
            <person name="Hildebrand F."/>
            <person name="Pallen M.J."/>
        </authorList>
    </citation>
    <scope>NUCLEOTIDE SEQUENCE</scope>
    <source>
        <strain evidence="2">ChiHjej9B8-13557</strain>
    </source>
</reference>
<evidence type="ECO:0000313" key="3">
    <source>
        <dbReference type="Proteomes" id="UP000824211"/>
    </source>
</evidence>